<sequence>MQLFFGRNLVPENGLLSTSSNDLKLKLQMYEFYIVKISYQDTSVVLVESLANRVTQISLWHLEIVFEIAGFGVHERTESVFLDGHKLETYNLVPPAKL</sequence>
<organism evidence="1 2">
    <name type="scientific">Caenorhabditis remanei</name>
    <name type="common">Caenorhabditis vulgaris</name>
    <dbReference type="NCBI Taxonomy" id="31234"/>
    <lineage>
        <taxon>Eukaryota</taxon>
        <taxon>Metazoa</taxon>
        <taxon>Ecdysozoa</taxon>
        <taxon>Nematoda</taxon>
        <taxon>Chromadorea</taxon>
        <taxon>Rhabditida</taxon>
        <taxon>Rhabditina</taxon>
        <taxon>Rhabditomorpha</taxon>
        <taxon>Rhabditoidea</taxon>
        <taxon>Rhabditidae</taxon>
        <taxon>Peloderinae</taxon>
        <taxon>Caenorhabditis</taxon>
    </lineage>
</organism>
<reference evidence="1 2" key="1">
    <citation type="submission" date="2019-12" db="EMBL/GenBank/DDBJ databases">
        <title>Chromosome-level assembly of the Caenorhabditis remanei genome.</title>
        <authorList>
            <person name="Teterina A.A."/>
            <person name="Willis J.H."/>
            <person name="Phillips P.C."/>
        </authorList>
    </citation>
    <scope>NUCLEOTIDE SEQUENCE [LARGE SCALE GENOMIC DNA]</scope>
    <source>
        <strain evidence="1 2">PX506</strain>
        <tissue evidence="1">Whole organism</tissue>
    </source>
</reference>
<comment type="caution">
    <text evidence="1">The sequence shown here is derived from an EMBL/GenBank/DDBJ whole genome shotgun (WGS) entry which is preliminary data.</text>
</comment>
<dbReference type="GeneID" id="78774897"/>
<protein>
    <submittedName>
        <fullName evidence="1">Uncharacterized protein</fullName>
    </submittedName>
</protein>
<proteinExistence type="predicted"/>
<accession>A0A6A5H2R3</accession>
<evidence type="ECO:0000313" key="1">
    <source>
        <dbReference type="EMBL" id="KAF1761245.1"/>
    </source>
</evidence>
<dbReference type="EMBL" id="WUAV01000003">
    <property type="protein sequence ID" value="KAF1761245.1"/>
    <property type="molecule type" value="Genomic_DNA"/>
</dbReference>
<dbReference type="Proteomes" id="UP000483820">
    <property type="component" value="Chromosome III"/>
</dbReference>
<evidence type="ECO:0000313" key="2">
    <source>
        <dbReference type="Proteomes" id="UP000483820"/>
    </source>
</evidence>
<dbReference type="AlphaFoldDB" id="A0A6A5H2R3"/>
<gene>
    <name evidence="1" type="ORF">GCK72_009499</name>
</gene>
<dbReference type="KEGG" id="crq:GCK72_009499"/>
<dbReference type="RefSeq" id="XP_053586982.1">
    <property type="nucleotide sequence ID" value="XM_053727405.1"/>
</dbReference>
<dbReference type="CTD" id="78774897"/>
<name>A0A6A5H2R3_CAERE</name>